<feature type="compositionally biased region" description="Polar residues" evidence="1">
    <location>
        <begin position="1304"/>
        <end position="1313"/>
    </location>
</feature>
<proteinExistence type="predicted"/>
<feature type="compositionally biased region" description="Polar residues" evidence="1">
    <location>
        <begin position="1008"/>
        <end position="1020"/>
    </location>
</feature>
<feature type="compositionally biased region" description="Basic and acidic residues" evidence="1">
    <location>
        <begin position="353"/>
        <end position="369"/>
    </location>
</feature>
<feature type="compositionally biased region" description="Polar residues" evidence="1">
    <location>
        <begin position="565"/>
        <end position="576"/>
    </location>
</feature>
<dbReference type="InParanoid" id="A0A6P7FZE9"/>
<feature type="compositionally biased region" description="Basic and acidic residues" evidence="1">
    <location>
        <begin position="1444"/>
        <end position="1456"/>
    </location>
</feature>
<feature type="compositionally biased region" description="Polar residues" evidence="1">
    <location>
        <begin position="1226"/>
        <end position="1285"/>
    </location>
</feature>
<dbReference type="KEGG" id="dvv:114335879"/>
<feature type="region of interest" description="Disordered" evidence="1">
    <location>
        <begin position="285"/>
        <end position="318"/>
    </location>
</feature>
<feature type="compositionally biased region" description="Acidic residues" evidence="1">
    <location>
        <begin position="551"/>
        <end position="561"/>
    </location>
</feature>
<feature type="region of interest" description="Disordered" evidence="1">
    <location>
        <begin position="182"/>
        <end position="265"/>
    </location>
</feature>
<feature type="compositionally biased region" description="Polar residues" evidence="1">
    <location>
        <begin position="1369"/>
        <end position="1387"/>
    </location>
</feature>
<feature type="compositionally biased region" description="Low complexity" evidence="1">
    <location>
        <begin position="1397"/>
        <end position="1407"/>
    </location>
</feature>
<gene>
    <name evidence="3" type="primary">LOC114335879</name>
</gene>
<feature type="compositionally biased region" description="Polar residues" evidence="1">
    <location>
        <begin position="209"/>
        <end position="221"/>
    </location>
</feature>
<sequence length="1519" mass="169229">MSSEKSWNRPWTTQEIIDNSENWSLAGDVALLNTLKHFANNLLTKTDELNGNINNLLNNVDEVGLKLDISQNEFQSLKNTQFIESRVYDDDEALDSKGNEDKLSISSSQKEEEKPLDVSLTAELQLLDKYYETVEISISDSEDESEKSFVLKPKDVYEHRPLPPLIGSEEWYKNWYLEEDDSDVDSQKSEEIYSESDSDDNLPKDLIMSESSSELDFSPQNIEHRPVANSTMKDTKKKPESISSSDGSEGQLYPEPPKVPQSNKAFAEQLAAKLGNVISREENVPENINSKPIQPSKTNTFSAGLFSDEPPPLSYPEDTVKGIFSTHKNLFDDDGEDDDSLFWDSTNKVPPAVRKDDSTNATKEAKSVKSEVLSKTSQISKGLFDSEESEDDDIFTLKKEEKKNTFLQPPKTTVPLIDDEPPSIDGENKVEQPVKKKPVGGVSILGNQNIGDILKKKQEISNHNPENVSPKNIIAPTPKQNTPQKQFNLFDDADNLFPDAGAKSTRKQHNLFDDDDDIEEGSNKKDIKNISNVAKAEETSQKSKQIKGLFDESEEDSEDDIFGSNKKTASTKTNPNKKYDLFSDIDDIFDKDNSIESSKNKLFSDIEGRKKVVSSAEEDLSKVQIKRENDFVTSILAKERTIPQKVEVSKIDEDNTGSKKHSNQSSIIKKEDVDDDFLVKNIKNNVKSKKISLFDDDDDEEEEDDLFSNVTKKINFKLFEEPESTEDLFSIKTEVEHQSVKTAHVEATDTFVKNKTELEDDSKGIIDAQSAETAVRQVPLVAGRVASKDIPEVDTKNAEKITGNVGEYLDPVSNFKPRSGSSIDDDLFPKEVIVTDDNNLFKDLPEVATKDAEKVTDNVGEYLDPVSNFKPKSGSSFDDDLFPKEVIVDDDNDLFKGKQPTKPAVAEKPRPTSTTTNISDVETLPTSKSTSPPTLSVPSVVSLFDSTPPPDEDDWDTKSDTFSDPDDFLPYRPVENSSNRANLFDNEPPSLCADESSDVVEVDKNARIGSNDSSSNQDIPSSERLPSDLFSDQEPKATRDEMKYLGKNTSGTEGMEREVTDKIEKLADINRSPVERSPRRIASITEMLKNQGQKDTTEQKVIPGRLKQNLNINVKALLPGQSQPKISSLRKSQSLESPSDENISDSKDVISEPATKTLSYKDSPPKDEEKPVNFDEPDNVNILESITKERVRIPVKRRPSTRRGRQEALRKSAIDISFDSVDELENVSSQQEKTIEPTTDFSKAPSSPIPATNTSLTENVTKPAANITTSEQQDKLTNIFGSASSPKELDGFLDSKSPPKEDTMYTQPNQNNDDGLFASVDNTESKQQKYMSTDDDDDIFSSGTPFEKPVFQNKNTSDVDDLFGPINPPNVSTKSDALEKFSSNQSIFDPPKELSKTETTNKNSSSKESIKPMLQKHSSSTKPSIFDSDDDSDEDLFKSSNKTKPKEVSVVKEQISKTKKSKSLFDDNSSDDDLFAGTSSRRKDSAGTVPKILDKKIKPSIKKLENVQTDVDPLSSLLE</sequence>
<accession>A0A6P7FZE9</accession>
<evidence type="ECO:0000313" key="3">
    <source>
        <dbReference type="RefSeq" id="XP_028141969.1"/>
    </source>
</evidence>
<dbReference type="OrthoDB" id="751084at2759"/>
<dbReference type="FunCoup" id="A0A6P7FZE9">
    <property type="interactions" value="879"/>
</dbReference>
<dbReference type="Pfam" id="PF15255">
    <property type="entry name" value="CAP-ZIP_m"/>
    <property type="match status" value="1"/>
</dbReference>
<feature type="region of interest" description="Disordered" evidence="1">
    <location>
        <begin position="341"/>
        <end position="446"/>
    </location>
</feature>
<feature type="compositionally biased region" description="Polar residues" evidence="1">
    <location>
        <begin position="1123"/>
        <end position="1137"/>
    </location>
</feature>
<feature type="compositionally biased region" description="Basic and acidic residues" evidence="1">
    <location>
        <begin position="1163"/>
        <end position="1173"/>
    </location>
</feature>
<feature type="compositionally biased region" description="Acidic residues" evidence="1">
    <location>
        <begin position="385"/>
        <end position="394"/>
    </location>
</feature>
<evidence type="ECO:0000259" key="2">
    <source>
        <dbReference type="Pfam" id="PF15255"/>
    </source>
</evidence>
<feature type="domain" description="FAM21/CAPZIP" evidence="2">
    <location>
        <begin position="1104"/>
        <end position="1217"/>
    </location>
</feature>
<reference evidence="3" key="1">
    <citation type="submission" date="2025-08" db="UniProtKB">
        <authorList>
            <consortium name="RefSeq"/>
        </authorList>
    </citation>
    <scope>IDENTIFICATION</scope>
    <source>
        <tissue evidence="3">Whole insect</tissue>
    </source>
</reference>
<feature type="region of interest" description="Disordered" evidence="1">
    <location>
        <begin position="1123"/>
        <end position="1180"/>
    </location>
</feature>
<feature type="compositionally biased region" description="Polar residues" evidence="1">
    <location>
        <begin position="286"/>
        <end position="302"/>
    </location>
</feature>
<dbReference type="RefSeq" id="XP_028141969.1">
    <property type="nucleotide sequence ID" value="XM_028286168.1"/>
</dbReference>
<name>A0A6P7FZE9_DIAVI</name>
<dbReference type="InterPro" id="IPR029341">
    <property type="entry name" value="FAM21/CAPZIP"/>
</dbReference>
<feature type="compositionally biased region" description="Low complexity" evidence="1">
    <location>
        <begin position="923"/>
        <end position="943"/>
    </location>
</feature>
<feature type="compositionally biased region" description="Polar residues" evidence="1">
    <location>
        <begin position="461"/>
        <end position="470"/>
    </location>
</feature>
<feature type="region of interest" description="Disordered" evidence="1">
    <location>
        <begin position="458"/>
        <end position="576"/>
    </location>
</feature>
<feature type="compositionally biased region" description="Basic and acidic residues" evidence="1">
    <location>
        <begin position="395"/>
        <end position="404"/>
    </location>
</feature>
<organism evidence="3">
    <name type="scientific">Diabrotica virgifera virgifera</name>
    <name type="common">western corn rootworm</name>
    <dbReference type="NCBI Taxonomy" id="50390"/>
    <lineage>
        <taxon>Eukaryota</taxon>
        <taxon>Metazoa</taxon>
        <taxon>Ecdysozoa</taxon>
        <taxon>Arthropoda</taxon>
        <taxon>Hexapoda</taxon>
        <taxon>Insecta</taxon>
        <taxon>Pterygota</taxon>
        <taxon>Neoptera</taxon>
        <taxon>Endopterygota</taxon>
        <taxon>Coleoptera</taxon>
        <taxon>Polyphaga</taxon>
        <taxon>Cucujiformia</taxon>
        <taxon>Chrysomeloidea</taxon>
        <taxon>Chrysomelidae</taxon>
        <taxon>Galerucinae</taxon>
        <taxon>Diabroticina</taxon>
        <taxon>Diabroticites</taxon>
        <taxon>Diabrotica</taxon>
    </lineage>
</organism>
<feature type="compositionally biased region" description="Basic and acidic residues" evidence="1">
    <location>
        <begin position="1033"/>
        <end position="1044"/>
    </location>
</feature>
<feature type="compositionally biased region" description="Basic and acidic residues" evidence="1">
    <location>
        <begin position="94"/>
        <end position="116"/>
    </location>
</feature>
<feature type="region of interest" description="Disordered" evidence="1">
    <location>
        <begin position="1225"/>
        <end position="1491"/>
    </location>
</feature>
<feature type="compositionally biased region" description="Polar residues" evidence="1">
    <location>
        <begin position="911"/>
        <end position="920"/>
    </location>
</feature>
<protein>
    <submittedName>
        <fullName evidence="3">WASH complex subunit 2C-like isoform X1</fullName>
    </submittedName>
</protein>
<feature type="region of interest" description="Disordered" evidence="1">
    <location>
        <begin position="93"/>
        <end position="117"/>
    </location>
</feature>
<feature type="region of interest" description="Disordered" evidence="1">
    <location>
        <begin position="890"/>
        <end position="1060"/>
    </location>
</feature>
<evidence type="ECO:0000256" key="1">
    <source>
        <dbReference type="SAM" id="MobiDB-lite"/>
    </source>
</evidence>
<feature type="compositionally biased region" description="Polar residues" evidence="1">
    <location>
        <begin position="478"/>
        <end position="487"/>
    </location>
</feature>